<gene>
    <name evidence="2" type="ORF">FC69_GL001536</name>
</gene>
<dbReference type="InterPro" id="IPR037465">
    <property type="entry name" value="YlxR"/>
</dbReference>
<sequence length="100" mass="11408">MMKQRKVPMRKDIISQEMKPKKEMVRIVKTAEGEISIDPTGKKSGRGAYVSLDPEAIKVAQTKKILEATFSIDVSEAFYTELFEYVDHQKARQELFGANK</sequence>
<dbReference type="eggNOG" id="COG2740">
    <property type="taxonomic scope" value="Bacteria"/>
</dbReference>
<dbReference type="Proteomes" id="UP000051264">
    <property type="component" value="Unassembled WGS sequence"/>
</dbReference>
<dbReference type="PANTHER" id="PTHR34215:SF1">
    <property type="entry name" value="YLXR DOMAIN-CONTAINING PROTEIN"/>
    <property type="match status" value="1"/>
</dbReference>
<dbReference type="NCBIfam" id="NF047356">
    <property type="entry name" value="RNA_bind_RnpM"/>
    <property type="match status" value="1"/>
</dbReference>
<evidence type="ECO:0000259" key="1">
    <source>
        <dbReference type="Pfam" id="PF04296"/>
    </source>
</evidence>
<comment type="caution">
    <text evidence="2">The sequence shown here is derived from an EMBL/GenBank/DDBJ whole genome shotgun (WGS) entry which is preliminary data.</text>
</comment>
<organism evidence="2 3">
    <name type="scientific">Latilactobacillus fuchuensis DSM 14340 = JCM 11249</name>
    <dbReference type="NCBI Taxonomy" id="1423747"/>
    <lineage>
        <taxon>Bacteria</taxon>
        <taxon>Bacillati</taxon>
        <taxon>Bacillota</taxon>
        <taxon>Bacilli</taxon>
        <taxon>Lactobacillales</taxon>
        <taxon>Lactobacillaceae</taxon>
        <taxon>Latilactobacillus</taxon>
    </lineage>
</organism>
<dbReference type="InterPro" id="IPR035931">
    <property type="entry name" value="YlxR-like_sf"/>
</dbReference>
<dbReference type="PATRIC" id="fig|1423747.3.peg.1564"/>
<feature type="domain" description="YlxR" evidence="1">
    <location>
        <begin position="10"/>
        <end position="82"/>
    </location>
</feature>
<dbReference type="CDD" id="cd00279">
    <property type="entry name" value="YlxR"/>
    <property type="match status" value="1"/>
</dbReference>
<dbReference type="Pfam" id="PF04296">
    <property type="entry name" value="YlxR"/>
    <property type="match status" value="1"/>
</dbReference>
<accession>A0A0R1RSX7</accession>
<protein>
    <recommendedName>
        <fullName evidence="1">YlxR domain-containing protein</fullName>
    </recommendedName>
</protein>
<dbReference type="OrthoDB" id="9813251at2"/>
<reference evidence="2 3" key="1">
    <citation type="journal article" date="2015" name="Genome Announc.">
        <title>Expanding the biotechnology potential of lactobacilli through comparative genomics of 213 strains and associated genera.</title>
        <authorList>
            <person name="Sun Z."/>
            <person name="Harris H.M."/>
            <person name="McCann A."/>
            <person name="Guo C."/>
            <person name="Argimon S."/>
            <person name="Zhang W."/>
            <person name="Yang X."/>
            <person name="Jeffery I.B."/>
            <person name="Cooney J.C."/>
            <person name="Kagawa T.F."/>
            <person name="Liu W."/>
            <person name="Song Y."/>
            <person name="Salvetti E."/>
            <person name="Wrobel A."/>
            <person name="Rasinkangas P."/>
            <person name="Parkhill J."/>
            <person name="Rea M.C."/>
            <person name="O'Sullivan O."/>
            <person name="Ritari J."/>
            <person name="Douillard F.P."/>
            <person name="Paul Ross R."/>
            <person name="Yang R."/>
            <person name="Briner A.E."/>
            <person name="Felis G.E."/>
            <person name="de Vos W.M."/>
            <person name="Barrangou R."/>
            <person name="Klaenhammer T.R."/>
            <person name="Caufield P.W."/>
            <person name="Cui Y."/>
            <person name="Zhang H."/>
            <person name="O'Toole P.W."/>
        </authorList>
    </citation>
    <scope>NUCLEOTIDE SEQUENCE [LARGE SCALE GENOMIC DNA]</scope>
    <source>
        <strain evidence="2 3">DSM 14340</strain>
    </source>
</reference>
<evidence type="ECO:0000313" key="3">
    <source>
        <dbReference type="Proteomes" id="UP000051264"/>
    </source>
</evidence>
<dbReference type="Gene3D" id="3.30.1230.10">
    <property type="entry name" value="YlxR-like"/>
    <property type="match status" value="1"/>
</dbReference>
<dbReference type="PANTHER" id="PTHR34215">
    <property type="entry name" value="BLL0784 PROTEIN"/>
    <property type="match status" value="1"/>
</dbReference>
<name>A0A0R1RSX7_9LACO</name>
<dbReference type="SUPFAM" id="SSF64376">
    <property type="entry name" value="YlxR-like"/>
    <property type="match status" value="1"/>
</dbReference>
<evidence type="ECO:0000313" key="2">
    <source>
        <dbReference type="EMBL" id="KRL59577.1"/>
    </source>
</evidence>
<dbReference type="STRING" id="1423747.FC69_GL001536"/>
<proteinExistence type="predicted"/>
<dbReference type="InterPro" id="IPR007393">
    <property type="entry name" value="YlxR_dom"/>
</dbReference>
<dbReference type="AlphaFoldDB" id="A0A0R1RSX7"/>
<dbReference type="EMBL" id="AZEX01000044">
    <property type="protein sequence ID" value="KRL59577.1"/>
    <property type="molecule type" value="Genomic_DNA"/>
</dbReference>